<evidence type="ECO:0000259" key="11">
    <source>
        <dbReference type="PROSITE" id="PS50994"/>
    </source>
</evidence>
<dbReference type="GO" id="GO:0003964">
    <property type="term" value="F:RNA-directed DNA polymerase activity"/>
    <property type="evidence" value="ECO:0007669"/>
    <property type="project" value="UniProtKB-KW"/>
</dbReference>
<reference evidence="13" key="2">
    <citation type="submission" date="2023-11" db="UniProtKB">
        <authorList>
            <consortium name="WormBaseParasite"/>
        </authorList>
    </citation>
    <scope>IDENTIFICATION</scope>
</reference>
<dbReference type="InterPro" id="IPR041588">
    <property type="entry name" value="Integrase_H2C2"/>
</dbReference>
<dbReference type="GO" id="GO:0006508">
    <property type="term" value="P:proteolysis"/>
    <property type="evidence" value="ECO:0007669"/>
    <property type="project" value="UniProtKB-KW"/>
</dbReference>
<keyword evidence="5" id="KW-0540">Nuclease</keyword>
<dbReference type="PROSITE" id="PS50878">
    <property type="entry name" value="RT_POL"/>
    <property type="match status" value="1"/>
</dbReference>
<dbReference type="GO" id="GO:0003676">
    <property type="term" value="F:nucleic acid binding"/>
    <property type="evidence" value="ECO:0007669"/>
    <property type="project" value="InterPro"/>
</dbReference>
<feature type="region of interest" description="Disordered" evidence="9">
    <location>
        <begin position="246"/>
        <end position="297"/>
    </location>
</feature>
<dbReference type="WBParaSite" id="TREG1_17230.1">
    <property type="protein sequence ID" value="TREG1_17230.1"/>
    <property type="gene ID" value="TREG1_17230"/>
</dbReference>
<dbReference type="InterPro" id="IPR018061">
    <property type="entry name" value="Retropepsins"/>
</dbReference>
<dbReference type="Pfam" id="PF00077">
    <property type="entry name" value="RVP"/>
    <property type="match status" value="1"/>
</dbReference>
<dbReference type="CDD" id="cd00303">
    <property type="entry name" value="retropepsin_like"/>
    <property type="match status" value="1"/>
</dbReference>
<dbReference type="SUPFAM" id="SSF53098">
    <property type="entry name" value="Ribonuclease H-like"/>
    <property type="match status" value="1"/>
</dbReference>
<dbReference type="Gene3D" id="3.10.10.10">
    <property type="entry name" value="HIV Type 1 Reverse Transcriptase, subunit A, domain 1"/>
    <property type="match status" value="1"/>
</dbReference>
<evidence type="ECO:0000313" key="13">
    <source>
        <dbReference type="WBParaSite" id="TREG1_17230.1"/>
    </source>
</evidence>
<dbReference type="FunFam" id="3.30.420.10:FF:000032">
    <property type="entry name" value="Retrovirus-related Pol polyprotein from transposon 297-like Protein"/>
    <property type="match status" value="1"/>
</dbReference>
<evidence type="ECO:0000256" key="4">
    <source>
        <dbReference type="ARBA" id="ARBA00022695"/>
    </source>
</evidence>
<organism evidence="12 13">
    <name type="scientific">Trichobilharzia regenti</name>
    <name type="common">Nasal bird schistosome</name>
    <dbReference type="NCBI Taxonomy" id="157069"/>
    <lineage>
        <taxon>Eukaryota</taxon>
        <taxon>Metazoa</taxon>
        <taxon>Spiralia</taxon>
        <taxon>Lophotrochozoa</taxon>
        <taxon>Platyhelminthes</taxon>
        <taxon>Trematoda</taxon>
        <taxon>Digenea</taxon>
        <taxon>Strigeidida</taxon>
        <taxon>Schistosomatoidea</taxon>
        <taxon>Schistosomatidae</taxon>
        <taxon>Trichobilharzia</taxon>
    </lineage>
</organism>
<dbReference type="GO" id="GO:0004519">
    <property type="term" value="F:endonuclease activity"/>
    <property type="evidence" value="ECO:0007669"/>
    <property type="project" value="UniProtKB-KW"/>
</dbReference>
<proteinExistence type="predicted"/>
<dbReference type="Proteomes" id="UP000050795">
    <property type="component" value="Unassembled WGS sequence"/>
</dbReference>
<dbReference type="EC" id="2.7.7.49" evidence="1"/>
<dbReference type="InterPro" id="IPR012337">
    <property type="entry name" value="RNaseH-like_sf"/>
</dbReference>
<dbReference type="InterPro" id="IPR054465">
    <property type="entry name" value="Integrase_p58-like_C"/>
</dbReference>
<dbReference type="InterPro" id="IPR001584">
    <property type="entry name" value="Integrase_cat-core"/>
</dbReference>
<feature type="compositionally biased region" description="Basic and acidic residues" evidence="9">
    <location>
        <begin position="267"/>
        <end position="282"/>
    </location>
</feature>
<dbReference type="PANTHER" id="PTHR37984">
    <property type="entry name" value="PROTEIN CBG26694"/>
    <property type="match status" value="1"/>
</dbReference>
<evidence type="ECO:0000256" key="9">
    <source>
        <dbReference type="SAM" id="MobiDB-lite"/>
    </source>
</evidence>
<dbReference type="InterPro" id="IPR036397">
    <property type="entry name" value="RNaseH_sf"/>
</dbReference>
<feature type="region of interest" description="Disordered" evidence="9">
    <location>
        <begin position="1384"/>
        <end position="1450"/>
    </location>
</feature>
<dbReference type="GO" id="GO:0015074">
    <property type="term" value="P:DNA integration"/>
    <property type="evidence" value="ECO:0007669"/>
    <property type="project" value="InterPro"/>
</dbReference>
<dbReference type="Gene3D" id="2.40.70.10">
    <property type="entry name" value="Acid Proteases"/>
    <property type="match status" value="1"/>
</dbReference>
<feature type="domain" description="Integrase catalytic" evidence="11">
    <location>
        <begin position="1100"/>
        <end position="1260"/>
    </location>
</feature>
<evidence type="ECO:0000256" key="8">
    <source>
        <dbReference type="ARBA" id="ARBA00022918"/>
    </source>
</evidence>
<dbReference type="FunFam" id="3.10.10.10:FF:000002">
    <property type="entry name" value="Retrovirus-related Pol polyprotein from transposon 17.6-like protein"/>
    <property type="match status" value="1"/>
</dbReference>
<dbReference type="SUPFAM" id="SSF50630">
    <property type="entry name" value="Acid proteases"/>
    <property type="match status" value="1"/>
</dbReference>
<dbReference type="InterPro" id="IPR000477">
    <property type="entry name" value="RT_dom"/>
</dbReference>
<evidence type="ECO:0000256" key="3">
    <source>
        <dbReference type="ARBA" id="ARBA00022679"/>
    </source>
</evidence>
<dbReference type="InterPro" id="IPR001969">
    <property type="entry name" value="Aspartic_peptidase_AS"/>
</dbReference>
<dbReference type="Pfam" id="PF17917">
    <property type="entry name" value="RT_RNaseH"/>
    <property type="match status" value="1"/>
</dbReference>
<dbReference type="Pfam" id="PF22938">
    <property type="entry name" value="Integrase_p58_C"/>
    <property type="match status" value="1"/>
</dbReference>
<dbReference type="GO" id="GO:0004190">
    <property type="term" value="F:aspartic-type endopeptidase activity"/>
    <property type="evidence" value="ECO:0007669"/>
    <property type="project" value="InterPro"/>
</dbReference>
<dbReference type="Pfam" id="PF17921">
    <property type="entry name" value="Integrase_H2C2"/>
    <property type="match status" value="1"/>
</dbReference>
<dbReference type="InterPro" id="IPR041373">
    <property type="entry name" value="RT_RNaseH"/>
</dbReference>
<evidence type="ECO:0000256" key="5">
    <source>
        <dbReference type="ARBA" id="ARBA00022722"/>
    </source>
</evidence>
<accession>A0AA85JCP0</accession>
<keyword evidence="7" id="KW-0378">Hydrolase</keyword>
<dbReference type="FunFam" id="3.10.20.370:FF:000001">
    <property type="entry name" value="Retrovirus-related Pol polyprotein from transposon 17.6-like protein"/>
    <property type="match status" value="1"/>
</dbReference>
<dbReference type="InterPro" id="IPR043128">
    <property type="entry name" value="Rev_trsase/Diguanyl_cyclase"/>
</dbReference>
<dbReference type="Gene3D" id="3.30.70.270">
    <property type="match status" value="2"/>
</dbReference>
<sequence length="1450" mass="164234">MASLPNSRKQKREMKNSESPANASACDSENGNRAPPVMPSTSPTTSTSTPAPDMIQAMVAAFRIALMTSNTLSSPSNNTPQVKFPAPEKFVPGESFTLWEEQCRRYIQQFEEKQRASAVICLLSIPALKRLKLAGVDTEKTIEVEELFAAMRRAFAPHTHVLGQRAAFHACVQQSGESTEEFLWRLQELAPVAFEGDSATEISSRILHQFEEGLLHDEVRERVIESNPTSPVEALQVAKQKEALIKLRKNRRPTDGPYTQSQYQESRTPREHRTKPHLEWRSRSSPKARQIPHQPRPRAAWINSRLPEEIGESPSFLSNVMLLSDELYVDKQLPTVLVKFYDRTLVGLVDTGAARTLLSSKYCNAMAKTATPHLNIQTANGSRMKVAGELLVLWEGKHGRMWHPCLVVNGLSWDLIIGYDLLRGCNASIDIQSQKLTLLGSTLIFGADINNTCVQLSVNAIDTALMESMLTQVPREHKEAVHRLMSEFSEVISWSSTDLGRTTAIQHTIETGSCAPIRQTPRRVPAKFRPQLESMIDEMLQKKIIAPSNSPWASPIVLVKKKNGTLRLCVDYRKLNAVTRRDAYPLPRIDETLEALSGAVWFSTLDLASGYWQVEVHPRDRHKTAFTIPTGLYEFQTMPFGLSNAPATFQRLMHTVLKGLVPQVCLVYLDDIIVFSHTIEEHLERLRIVLERLKEVGLKVQPTKCRLFRTEVTFLGHVVSAQGVHSDPEKVAAVKEWPVPKSVNELHSFLGLASYYRRFVRNYSEIASPLTSLTKKNIPFVWTEDCDRAFQQLKDSLCSAPILAFPDTSPTAGKYILDTDASHTSIGAVLSQVGGDGKEHVIEYGSRTLSRAEKNYCITRKEMLAAVTFVRKYRPYLLGKPFVLRTDHKALQWLQNFKDPEGQTARWQEYLQEYDFECVHRPGKQHANADALSRRSSRPHGDCPSCESIDICAISLAGLSREQWAHIQATDDETALLYRALSNQTGRPVEADVKGKSWETRCLWALWDQLVLANGILCVQPGPNYLRRVVVPQSFVTAILETIHYDLGHAGINKMLQAVTQRYWWPRQRRDVRDFVQGCATCGKVKNPQRKPRAPLTNMKAGYPNEIIGVDIIGPLRETTRGNKYILVMVDYFTKWCEAVPLQRIDAPTVAKAIFDCWIARWGAPEQLHSDQGTNFESIVVRELCHLFGIKKSRTTAYHPEGNGLVERTNRTLKSLLRLFLEREAESAWDIMLPRCLLAYRGSTHMSTGKTPHLLWTGRELRLPSDTLVMPRWDDPLTTSEMVIRLRGDVARYHSYAREELQRAQERQKRYYDRKQWGTPFKIGDKVWLRQPATDNWSRRKAQAQWAGPYLVYRRVTDNTYEIQEDNNNPQKMIVHFNRLKPCRPSRQAPRRTPPYLDNHNNHVSSSLVGTISRRGDRTTEVAGDSFLEPRGSCSNSNSRGGANSKTGGC</sequence>
<dbReference type="SUPFAM" id="SSF56672">
    <property type="entry name" value="DNA/RNA polymerases"/>
    <property type="match status" value="1"/>
</dbReference>
<evidence type="ECO:0000256" key="2">
    <source>
        <dbReference type="ARBA" id="ARBA00022670"/>
    </source>
</evidence>
<dbReference type="Gene3D" id="3.30.420.10">
    <property type="entry name" value="Ribonuclease H-like superfamily/Ribonuclease H"/>
    <property type="match status" value="1"/>
</dbReference>
<feature type="region of interest" description="Disordered" evidence="9">
    <location>
        <begin position="1"/>
        <end position="51"/>
    </location>
</feature>
<dbReference type="Gene3D" id="3.10.20.370">
    <property type="match status" value="1"/>
</dbReference>
<keyword evidence="2" id="KW-0645">Protease</keyword>
<evidence type="ECO:0000256" key="1">
    <source>
        <dbReference type="ARBA" id="ARBA00012493"/>
    </source>
</evidence>
<evidence type="ECO:0000256" key="6">
    <source>
        <dbReference type="ARBA" id="ARBA00022759"/>
    </source>
</evidence>
<dbReference type="FunFam" id="3.30.70.270:FF:000020">
    <property type="entry name" value="Transposon Tf2-6 polyprotein-like Protein"/>
    <property type="match status" value="1"/>
</dbReference>
<dbReference type="PROSITE" id="PS50994">
    <property type="entry name" value="INTEGRASE"/>
    <property type="match status" value="1"/>
</dbReference>
<feature type="domain" description="Reverse transcriptase" evidence="10">
    <location>
        <begin position="540"/>
        <end position="719"/>
    </location>
</feature>
<dbReference type="PANTHER" id="PTHR37984:SF5">
    <property type="entry name" value="PROTEIN NYNRIN-LIKE"/>
    <property type="match status" value="1"/>
</dbReference>
<name>A0AA85JCP0_TRIRE</name>
<dbReference type="PROSITE" id="PS00141">
    <property type="entry name" value="ASP_PROTEASE"/>
    <property type="match status" value="1"/>
</dbReference>
<dbReference type="InterPro" id="IPR050951">
    <property type="entry name" value="Retrovirus_Pol_polyprotein"/>
</dbReference>
<keyword evidence="12" id="KW-1185">Reference proteome</keyword>
<dbReference type="FunFam" id="1.10.340.70:FF:000001">
    <property type="entry name" value="Retrovirus-related Pol polyprotein from transposon gypsy-like Protein"/>
    <property type="match status" value="1"/>
</dbReference>
<evidence type="ECO:0000313" key="12">
    <source>
        <dbReference type="Proteomes" id="UP000050795"/>
    </source>
</evidence>
<evidence type="ECO:0000259" key="10">
    <source>
        <dbReference type="PROSITE" id="PS50878"/>
    </source>
</evidence>
<keyword evidence="8" id="KW-0695">RNA-directed DNA polymerase</keyword>
<feature type="compositionally biased region" description="Low complexity" evidence="9">
    <location>
        <begin position="39"/>
        <end position="50"/>
    </location>
</feature>
<keyword evidence="6" id="KW-0255">Endonuclease</keyword>
<dbReference type="Pfam" id="PF00078">
    <property type="entry name" value="RVT_1"/>
    <property type="match status" value="1"/>
</dbReference>
<feature type="compositionally biased region" description="Low complexity" evidence="9">
    <location>
        <begin position="1432"/>
        <end position="1450"/>
    </location>
</feature>
<reference evidence="12" key="1">
    <citation type="submission" date="2022-06" db="EMBL/GenBank/DDBJ databases">
        <authorList>
            <person name="Berger JAMES D."/>
            <person name="Berger JAMES D."/>
        </authorList>
    </citation>
    <scope>NUCLEOTIDE SEQUENCE [LARGE SCALE GENOMIC DNA]</scope>
</reference>
<keyword evidence="3" id="KW-0808">Transferase</keyword>
<dbReference type="Gene3D" id="1.10.340.70">
    <property type="match status" value="1"/>
</dbReference>
<dbReference type="InterPro" id="IPR043502">
    <property type="entry name" value="DNA/RNA_pol_sf"/>
</dbReference>
<evidence type="ECO:0000256" key="7">
    <source>
        <dbReference type="ARBA" id="ARBA00022801"/>
    </source>
</evidence>
<dbReference type="InterPro" id="IPR021109">
    <property type="entry name" value="Peptidase_aspartic_dom_sf"/>
</dbReference>
<dbReference type="FunFam" id="3.10.10.10:FF:000007">
    <property type="entry name" value="Retrovirus-related Pol polyprotein from transposon 17.6-like Protein"/>
    <property type="match status" value="1"/>
</dbReference>
<protein>
    <recommendedName>
        <fullName evidence="1">RNA-directed DNA polymerase</fullName>
        <ecNumber evidence="1">2.7.7.49</ecNumber>
    </recommendedName>
</protein>
<feature type="compositionally biased region" description="Polar residues" evidence="9">
    <location>
        <begin position="257"/>
        <end position="266"/>
    </location>
</feature>
<dbReference type="Pfam" id="PF00665">
    <property type="entry name" value="rve"/>
    <property type="match status" value="1"/>
</dbReference>
<dbReference type="CDD" id="cd09274">
    <property type="entry name" value="RNase_HI_RT_Ty3"/>
    <property type="match status" value="1"/>
</dbReference>
<feature type="compositionally biased region" description="Polar residues" evidence="9">
    <location>
        <begin position="17"/>
        <end position="31"/>
    </location>
</feature>
<keyword evidence="4" id="KW-0548">Nucleotidyltransferase</keyword>
<dbReference type="CDD" id="cd01647">
    <property type="entry name" value="RT_LTR"/>
    <property type="match status" value="1"/>
</dbReference>